<dbReference type="EMBL" id="ML978721">
    <property type="protein sequence ID" value="KAF2087086.1"/>
    <property type="molecule type" value="Genomic_DNA"/>
</dbReference>
<dbReference type="InterPro" id="IPR013752">
    <property type="entry name" value="KPA_reductase"/>
</dbReference>
<evidence type="ECO:0000256" key="3">
    <source>
        <dbReference type="ARBA" id="ARBA00023002"/>
    </source>
</evidence>
<dbReference type="PANTHER" id="PTHR21708">
    <property type="entry name" value="PROBABLE 2-DEHYDROPANTOATE 2-REDUCTASE"/>
    <property type="match status" value="1"/>
</dbReference>
<evidence type="ECO:0000259" key="5">
    <source>
        <dbReference type="Pfam" id="PF08546"/>
    </source>
</evidence>
<feature type="domain" description="Ketopantoate reductase N-terminal" evidence="4">
    <location>
        <begin position="9"/>
        <end position="153"/>
    </location>
</feature>
<dbReference type="SUPFAM" id="SSF48179">
    <property type="entry name" value="6-phosphogluconate dehydrogenase C-terminal domain-like"/>
    <property type="match status" value="1"/>
</dbReference>
<keyword evidence="7" id="KW-1185">Reference proteome</keyword>
<name>A0A9P4HV83_9PEZI</name>
<protein>
    <submittedName>
        <fullName evidence="6">2-dehydropantoate 2-reductase-like protein</fullName>
    </submittedName>
</protein>
<dbReference type="FunFam" id="1.10.1040.10:FF:000017">
    <property type="entry name" value="2-dehydropantoate 2-reductase"/>
    <property type="match status" value="1"/>
</dbReference>
<dbReference type="Pfam" id="PF08546">
    <property type="entry name" value="ApbA_C"/>
    <property type="match status" value="1"/>
</dbReference>
<dbReference type="Pfam" id="PF02558">
    <property type="entry name" value="ApbA"/>
    <property type="match status" value="1"/>
</dbReference>
<comment type="caution">
    <text evidence="6">The sequence shown here is derived from an EMBL/GenBank/DDBJ whole genome shotgun (WGS) entry which is preliminary data.</text>
</comment>
<dbReference type="InterPro" id="IPR013328">
    <property type="entry name" value="6PGD_dom2"/>
</dbReference>
<dbReference type="GO" id="GO:0005737">
    <property type="term" value="C:cytoplasm"/>
    <property type="evidence" value="ECO:0007669"/>
    <property type="project" value="TreeGrafter"/>
</dbReference>
<dbReference type="Gene3D" id="3.40.50.720">
    <property type="entry name" value="NAD(P)-binding Rossmann-like Domain"/>
    <property type="match status" value="1"/>
</dbReference>
<keyword evidence="3" id="KW-0560">Oxidoreductase</keyword>
<gene>
    <name evidence="6" type="ORF">K490DRAFT_42837</name>
</gene>
<dbReference type="Gene3D" id="1.10.1040.10">
    <property type="entry name" value="N-(1-d-carboxylethyl)-l-norvaline Dehydrogenase, domain 2"/>
    <property type="match status" value="1"/>
</dbReference>
<dbReference type="Proteomes" id="UP000799776">
    <property type="component" value="Unassembled WGS sequence"/>
</dbReference>
<dbReference type="InterPro" id="IPR003710">
    <property type="entry name" value="ApbA"/>
</dbReference>
<comment type="similarity">
    <text evidence="1">Belongs to the ketopantoate reductase family.</text>
</comment>
<organism evidence="6 7">
    <name type="scientific">Saccharata proteae CBS 121410</name>
    <dbReference type="NCBI Taxonomy" id="1314787"/>
    <lineage>
        <taxon>Eukaryota</taxon>
        <taxon>Fungi</taxon>
        <taxon>Dikarya</taxon>
        <taxon>Ascomycota</taxon>
        <taxon>Pezizomycotina</taxon>
        <taxon>Dothideomycetes</taxon>
        <taxon>Dothideomycetes incertae sedis</taxon>
        <taxon>Botryosphaeriales</taxon>
        <taxon>Saccharataceae</taxon>
        <taxon>Saccharata</taxon>
    </lineage>
</organism>
<accession>A0A9P4HV83</accession>
<dbReference type="AlphaFoldDB" id="A0A9P4HV83"/>
<dbReference type="GO" id="GO:0008677">
    <property type="term" value="F:2-dehydropantoate 2-reductase activity"/>
    <property type="evidence" value="ECO:0007669"/>
    <property type="project" value="InterPro"/>
</dbReference>
<dbReference type="PANTHER" id="PTHR21708:SF40">
    <property type="entry name" value="REDUCTASE FAMILY PROTEIN, PUTATIVE (AFU_ORTHOLOGUE AFUA_2G14497)-RELATED"/>
    <property type="match status" value="1"/>
</dbReference>
<keyword evidence="2" id="KW-0521">NADP</keyword>
<evidence type="ECO:0000313" key="6">
    <source>
        <dbReference type="EMBL" id="KAF2087086.1"/>
    </source>
</evidence>
<dbReference type="InterPro" id="IPR013332">
    <property type="entry name" value="KPR_N"/>
</dbReference>
<dbReference type="InterPro" id="IPR051402">
    <property type="entry name" value="KPR-Related"/>
</dbReference>
<evidence type="ECO:0000313" key="7">
    <source>
        <dbReference type="Proteomes" id="UP000799776"/>
    </source>
</evidence>
<feature type="domain" description="Ketopantoate reductase C-terminal" evidence="5">
    <location>
        <begin position="195"/>
        <end position="315"/>
    </location>
</feature>
<dbReference type="OrthoDB" id="3609at2759"/>
<reference evidence="6" key="1">
    <citation type="journal article" date="2020" name="Stud. Mycol.">
        <title>101 Dothideomycetes genomes: a test case for predicting lifestyles and emergence of pathogens.</title>
        <authorList>
            <person name="Haridas S."/>
            <person name="Albert R."/>
            <person name="Binder M."/>
            <person name="Bloem J."/>
            <person name="Labutti K."/>
            <person name="Salamov A."/>
            <person name="Andreopoulos B."/>
            <person name="Baker S."/>
            <person name="Barry K."/>
            <person name="Bills G."/>
            <person name="Bluhm B."/>
            <person name="Cannon C."/>
            <person name="Castanera R."/>
            <person name="Culley D."/>
            <person name="Daum C."/>
            <person name="Ezra D."/>
            <person name="Gonzalez J."/>
            <person name="Henrissat B."/>
            <person name="Kuo A."/>
            <person name="Liang C."/>
            <person name="Lipzen A."/>
            <person name="Lutzoni F."/>
            <person name="Magnuson J."/>
            <person name="Mondo S."/>
            <person name="Nolan M."/>
            <person name="Ohm R."/>
            <person name="Pangilinan J."/>
            <person name="Park H.-J."/>
            <person name="Ramirez L."/>
            <person name="Alfaro M."/>
            <person name="Sun H."/>
            <person name="Tritt A."/>
            <person name="Yoshinaga Y."/>
            <person name="Zwiers L.-H."/>
            <person name="Turgeon B."/>
            <person name="Goodwin S."/>
            <person name="Spatafora J."/>
            <person name="Crous P."/>
            <person name="Grigoriev I."/>
        </authorList>
    </citation>
    <scope>NUCLEOTIDE SEQUENCE</scope>
    <source>
        <strain evidence="6">CBS 121410</strain>
    </source>
</reference>
<sequence>MPVGKPLEILIFGTGAVGSTIGWRLAQNPNTRLSVVCRSNYDAVRQQGIQLSTAMWGDGEFRPHRVVRSPREVADVPFDYVVCANKVTSSSESLSFINDLAPTISQKTALVSAQNGVSVEEPLRLAFRNNTILSAVCYISCVQPFPGVVQQVSAIRPHAFHVGTYNSREGRGARQDKARLERFASLDDRFQLVADIQTERWTKQIFNGAWNPVTAISGLNTHQILCKMEYLDIVRNMAQEIYTVAVRLGVNLASDIPGKTIEFARNNPALTPSMLQDARRGKPMEVESLCGNICRQADAIGVQAPTIKAIYQTLLEMNQSFIAPPNVVTPVLEATPMLDPSHATVNPAGLENAIPMQATC</sequence>
<dbReference type="NCBIfam" id="TIGR00745">
    <property type="entry name" value="apbA_panE"/>
    <property type="match status" value="1"/>
</dbReference>
<dbReference type="GO" id="GO:0015940">
    <property type="term" value="P:pantothenate biosynthetic process"/>
    <property type="evidence" value="ECO:0007669"/>
    <property type="project" value="InterPro"/>
</dbReference>
<evidence type="ECO:0000259" key="4">
    <source>
        <dbReference type="Pfam" id="PF02558"/>
    </source>
</evidence>
<dbReference type="InterPro" id="IPR008927">
    <property type="entry name" value="6-PGluconate_DH-like_C_sf"/>
</dbReference>
<proteinExistence type="inferred from homology"/>
<evidence type="ECO:0000256" key="1">
    <source>
        <dbReference type="ARBA" id="ARBA00007870"/>
    </source>
</evidence>
<evidence type="ECO:0000256" key="2">
    <source>
        <dbReference type="ARBA" id="ARBA00022857"/>
    </source>
</evidence>